<dbReference type="SUPFAM" id="SSF53335">
    <property type="entry name" value="S-adenosyl-L-methionine-dependent methyltransferases"/>
    <property type="match status" value="1"/>
</dbReference>
<evidence type="ECO:0000313" key="3">
    <source>
        <dbReference type="Proteomes" id="UP000177785"/>
    </source>
</evidence>
<dbReference type="PANTHER" id="PTHR43861">
    <property type="entry name" value="TRANS-ACONITATE 2-METHYLTRANSFERASE-RELATED"/>
    <property type="match status" value="1"/>
</dbReference>
<dbReference type="EMBL" id="MHNL01000032">
    <property type="protein sequence ID" value="OGZ43596.1"/>
    <property type="molecule type" value="Genomic_DNA"/>
</dbReference>
<name>A0A1G2FZX2_9BACT</name>
<sequence length="175" mass="19353">MAFVDPRKTADTLELMPGMQIADFGCGSGYWAVALAQKVGSSGKVFAIDILPQALEATRSQAKLQNVHNIETVQANLEIPQATKLKDGMLDVVMLSSMLAQADHREIVAAEAYRILKPNGRVVVVEWDMTDKKSGHPLQPTIARRDMEHIFKDAGFTFQKEFSAGSYHYGLVFKK</sequence>
<feature type="domain" description="Methyltransferase" evidence="1">
    <location>
        <begin position="17"/>
        <end position="128"/>
    </location>
</feature>
<reference evidence="2 3" key="1">
    <citation type="journal article" date="2016" name="Nat. Commun.">
        <title>Thousands of microbial genomes shed light on interconnected biogeochemical processes in an aquifer system.</title>
        <authorList>
            <person name="Anantharaman K."/>
            <person name="Brown C.T."/>
            <person name="Hug L.A."/>
            <person name="Sharon I."/>
            <person name="Castelle C.J."/>
            <person name="Probst A.J."/>
            <person name="Thomas B.C."/>
            <person name="Singh A."/>
            <person name="Wilkins M.J."/>
            <person name="Karaoz U."/>
            <person name="Brodie E.L."/>
            <person name="Williams K.H."/>
            <person name="Hubbard S.S."/>
            <person name="Banfield J.F."/>
        </authorList>
    </citation>
    <scope>NUCLEOTIDE SEQUENCE [LARGE SCALE GENOMIC DNA]</scope>
</reference>
<gene>
    <name evidence="2" type="ORF">A2756_04775</name>
</gene>
<dbReference type="Proteomes" id="UP000177785">
    <property type="component" value="Unassembled WGS sequence"/>
</dbReference>
<comment type="caution">
    <text evidence="2">The sequence shown here is derived from an EMBL/GenBank/DDBJ whole genome shotgun (WGS) entry which is preliminary data.</text>
</comment>
<proteinExistence type="predicted"/>
<dbReference type="Gene3D" id="3.40.50.150">
    <property type="entry name" value="Vaccinia Virus protein VP39"/>
    <property type="match status" value="1"/>
</dbReference>
<dbReference type="CDD" id="cd02440">
    <property type="entry name" value="AdoMet_MTases"/>
    <property type="match status" value="1"/>
</dbReference>
<dbReference type="InterPro" id="IPR029063">
    <property type="entry name" value="SAM-dependent_MTases_sf"/>
</dbReference>
<accession>A0A1G2FZX2</accession>
<evidence type="ECO:0000313" key="2">
    <source>
        <dbReference type="EMBL" id="OGZ43596.1"/>
    </source>
</evidence>
<protein>
    <recommendedName>
        <fullName evidence="1">Methyltransferase domain-containing protein</fullName>
    </recommendedName>
</protein>
<organism evidence="2 3">
    <name type="scientific">Candidatus Ryanbacteria bacterium RIFCSPHIGHO2_01_FULL_48_27</name>
    <dbReference type="NCBI Taxonomy" id="1802115"/>
    <lineage>
        <taxon>Bacteria</taxon>
        <taxon>Candidatus Ryaniibacteriota</taxon>
    </lineage>
</organism>
<dbReference type="Pfam" id="PF13847">
    <property type="entry name" value="Methyltransf_31"/>
    <property type="match status" value="1"/>
</dbReference>
<dbReference type="InterPro" id="IPR025714">
    <property type="entry name" value="Methyltranfer_dom"/>
</dbReference>
<dbReference type="AlphaFoldDB" id="A0A1G2FZX2"/>
<dbReference type="STRING" id="1802115.A2756_04775"/>
<evidence type="ECO:0000259" key="1">
    <source>
        <dbReference type="Pfam" id="PF13847"/>
    </source>
</evidence>